<dbReference type="AlphaFoldDB" id="A0A1I0QGR5"/>
<keyword evidence="1" id="KW-0812">Transmembrane</keyword>
<dbReference type="Proteomes" id="UP000198518">
    <property type="component" value="Unassembled WGS sequence"/>
</dbReference>
<name>A0A1I0QGR5_9EURY</name>
<organism evidence="3 4">
    <name type="scientific">Halobacterium jilantaiense</name>
    <dbReference type="NCBI Taxonomy" id="355548"/>
    <lineage>
        <taxon>Archaea</taxon>
        <taxon>Methanobacteriati</taxon>
        <taxon>Methanobacteriota</taxon>
        <taxon>Stenosarchaea group</taxon>
        <taxon>Halobacteria</taxon>
        <taxon>Halobacteriales</taxon>
        <taxon>Halobacteriaceae</taxon>
        <taxon>Halobacterium</taxon>
    </lineage>
</organism>
<keyword evidence="1" id="KW-1133">Transmembrane helix</keyword>
<evidence type="ECO:0000313" key="4">
    <source>
        <dbReference type="Proteomes" id="UP000198518"/>
    </source>
</evidence>
<evidence type="ECO:0000259" key="2">
    <source>
        <dbReference type="Pfam" id="PF04982"/>
    </source>
</evidence>
<keyword evidence="4" id="KW-1185">Reference proteome</keyword>
<dbReference type="OrthoDB" id="167785at2157"/>
<gene>
    <name evidence="3" type="ORF">SAMN04487945_2602</name>
</gene>
<feature type="transmembrane region" description="Helical" evidence="1">
    <location>
        <begin position="55"/>
        <end position="80"/>
    </location>
</feature>
<protein>
    <submittedName>
        <fullName evidence="3">HPP family protein</fullName>
    </submittedName>
</protein>
<proteinExistence type="predicted"/>
<feature type="transmembrane region" description="Helical" evidence="1">
    <location>
        <begin position="121"/>
        <end position="146"/>
    </location>
</feature>
<dbReference type="EMBL" id="FOJA01000001">
    <property type="protein sequence ID" value="SEW26312.1"/>
    <property type="molecule type" value="Genomic_DNA"/>
</dbReference>
<dbReference type="Pfam" id="PF04982">
    <property type="entry name" value="TM_HPP"/>
    <property type="match status" value="1"/>
</dbReference>
<reference evidence="3 4" key="1">
    <citation type="submission" date="2016-10" db="EMBL/GenBank/DDBJ databases">
        <authorList>
            <person name="de Groot N.N."/>
        </authorList>
    </citation>
    <scope>NUCLEOTIDE SEQUENCE [LARGE SCALE GENOMIC DNA]</scope>
    <source>
        <strain evidence="3 4">CGMCC 1.5337</strain>
    </source>
</reference>
<evidence type="ECO:0000256" key="1">
    <source>
        <dbReference type="SAM" id="Phobius"/>
    </source>
</evidence>
<feature type="domain" description="HPP transmembrane region" evidence="2">
    <location>
        <begin position="13"/>
        <end position="156"/>
    </location>
</feature>
<feature type="transmembrane region" description="Helical" evidence="1">
    <location>
        <begin position="92"/>
        <end position="109"/>
    </location>
</feature>
<dbReference type="InterPro" id="IPR058581">
    <property type="entry name" value="TM_HPP"/>
</dbReference>
<evidence type="ECO:0000313" key="3">
    <source>
        <dbReference type="EMBL" id="SEW26312.1"/>
    </source>
</evidence>
<dbReference type="RefSeq" id="WP_089669903.1">
    <property type="nucleotide sequence ID" value="NZ_FOJA01000001.1"/>
</dbReference>
<dbReference type="STRING" id="355548.SAMN04487945_2602"/>
<sequence>MARGPVGLAAGTYVAFLLAVLGSIAWATGTAALLPSLGPSAYVLAAVDDRPRRVVVGQFVGALVAFLAVLAFASAAAPLLDAPAGSPAGLRRVAAALVATVAATVGMTVTDSVHPPAYATVLIVSLGIADGALDVAAFGVGVLVLVATHTAVRRLGPWRPPYSL</sequence>
<accession>A0A1I0QGR5</accession>
<keyword evidence="1" id="KW-0472">Membrane</keyword>